<protein>
    <submittedName>
        <fullName evidence="1">Uncharacterized protein</fullName>
    </submittedName>
</protein>
<organism evidence="1 2">
    <name type="scientific">Aegilops tauschii subsp. strangulata</name>
    <name type="common">Goatgrass</name>
    <dbReference type="NCBI Taxonomy" id="200361"/>
    <lineage>
        <taxon>Eukaryota</taxon>
        <taxon>Viridiplantae</taxon>
        <taxon>Streptophyta</taxon>
        <taxon>Embryophyta</taxon>
        <taxon>Tracheophyta</taxon>
        <taxon>Spermatophyta</taxon>
        <taxon>Magnoliopsida</taxon>
        <taxon>Liliopsida</taxon>
        <taxon>Poales</taxon>
        <taxon>Poaceae</taxon>
        <taxon>BOP clade</taxon>
        <taxon>Pooideae</taxon>
        <taxon>Triticodae</taxon>
        <taxon>Triticeae</taxon>
        <taxon>Triticinae</taxon>
        <taxon>Aegilops</taxon>
    </lineage>
</organism>
<evidence type="ECO:0000313" key="2">
    <source>
        <dbReference type="Proteomes" id="UP000015105"/>
    </source>
</evidence>
<proteinExistence type="predicted"/>
<dbReference type="Gramene" id="AET3Gv20191600.24">
    <property type="protein sequence ID" value="AET3Gv20191600.24"/>
    <property type="gene ID" value="AET3Gv20191600"/>
</dbReference>
<accession>A0A453E1W4</accession>
<reference evidence="2" key="1">
    <citation type="journal article" date="2014" name="Science">
        <title>Ancient hybridizations among the ancestral genomes of bread wheat.</title>
        <authorList>
            <consortium name="International Wheat Genome Sequencing Consortium,"/>
            <person name="Marcussen T."/>
            <person name="Sandve S.R."/>
            <person name="Heier L."/>
            <person name="Spannagl M."/>
            <person name="Pfeifer M."/>
            <person name="Jakobsen K.S."/>
            <person name="Wulff B.B."/>
            <person name="Steuernagel B."/>
            <person name="Mayer K.F."/>
            <person name="Olsen O.A."/>
        </authorList>
    </citation>
    <scope>NUCLEOTIDE SEQUENCE [LARGE SCALE GENOMIC DNA]</scope>
    <source>
        <strain evidence="2">cv. AL8/78</strain>
    </source>
</reference>
<sequence>MAHFSDLENYFEVELATWLLEVAIEVHLRTILED</sequence>
<reference evidence="1" key="3">
    <citation type="journal article" date="2017" name="Nature">
        <title>Genome sequence of the progenitor of the wheat D genome Aegilops tauschii.</title>
        <authorList>
            <person name="Luo M.C."/>
            <person name="Gu Y.Q."/>
            <person name="Puiu D."/>
            <person name="Wang H."/>
            <person name="Twardziok S.O."/>
            <person name="Deal K.R."/>
            <person name="Huo N."/>
            <person name="Zhu T."/>
            <person name="Wang L."/>
            <person name="Wang Y."/>
            <person name="McGuire P.E."/>
            <person name="Liu S."/>
            <person name="Long H."/>
            <person name="Ramasamy R.K."/>
            <person name="Rodriguez J.C."/>
            <person name="Van S.L."/>
            <person name="Yuan L."/>
            <person name="Wang Z."/>
            <person name="Xia Z."/>
            <person name="Xiao L."/>
            <person name="Anderson O.D."/>
            <person name="Ouyang S."/>
            <person name="Liang Y."/>
            <person name="Zimin A.V."/>
            <person name="Pertea G."/>
            <person name="Qi P."/>
            <person name="Bennetzen J.L."/>
            <person name="Dai X."/>
            <person name="Dawson M.W."/>
            <person name="Muller H.G."/>
            <person name="Kugler K."/>
            <person name="Rivarola-Duarte L."/>
            <person name="Spannagl M."/>
            <person name="Mayer K.F.X."/>
            <person name="Lu F.H."/>
            <person name="Bevan M.W."/>
            <person name="Leroy P."/>
            <person name="Li P."/>
            <person name="You F.M."/>
            <person name="Sun Q."/>
            <person name="Liu Z."/>
            <person name="Lyons E."/>
            <person name="Wicker T."/>
            <person name="Salzberg S.L."/>
            <person name="Devos K.M."/>
            <person name="Dvorak J."/>
        </authorList>
    </citation>
    <scope>NUCLEOTIDE SEQUENCE [LARGE SCALE GENOMIC DNA]</scope>
    <source>
        <strain evidence="1">cv. AL8/78</strain>
    </source>
</reference>
<evidence type="ECO:0000313" key="1">
    <source>
        <dbReference type="EnsemblPlants" id="AET3Gv20191600.24"/>
    </source>
</evidence>
<dbReference type="Proteomes" id="UP000015105">
    <property type="component" value="Chromosome 3D"/>
</dbReference>
<dbReference type="EnsemblPlants" id="AET3Gv20191600.24">
    <property type="protein sequence ID" value="AET3Gv20191600.24"/>
    <property type="gene ID" value="AET3Gv20191600"/>
</dbReference>
<reference evidence="1" key="4">
    <citation type="submission" date="2019-03" db="UniProtKB">
        <authorList>
            <consortium name="EnsemblPlants"/>
        </authorList>
    </citation>
    <scope>IDENTIFICATION</scope>
</reference>
<keyword evidence="2" id="KW-1185">Reference proteome</keyword>
<reference evidence="1" key="5">
    <citation type="journal article" date="2021" name="G3 (Bethesda)">
        <title>Aegilops tauschii genome assembly Aet v5.0 features greater sequence contiguity and improved annotation.</title>
        <authorList>
            <person name="Wang L."/>
            <person name="Zhu T."/>
            <person name="Rodriguez J.C."/>
            <person name="Deal K.R."/>
            <person name="Dubcovsky J."/>
            <person name="McGuire P.E."/>
            <person name="Lux T."/>
            <person name="Spannagl M."/>
            <person name="Mayer K.F.X."/>
            <person name="Baldrich P."/>
            <person name="Meyers B.C."/>
            <person name="Huo N."/>
            <person name="Gu Y.Q."/>
            <person name="Zhou H."/>
            <person name="Devos K.M."/>
            <person name="Bennetzen J.L."/>
            <person name="Unver T."/>
            <person name="Budak H."/>
            <person name="Gulick P.J."/>
            <person name="Galiba G."/>
            <person name="Kalapos B."/>
            <person name="Nelson D.R."/>
            <person name="Li P."/>
            <person name="You F.M."/>
            <person name="Luo M.C."/>
            <person name="Dvorak J."/>
        </authorList>
    </citation>
    <scope>NUCLEOTIDE SEQUENCE [LARGE SCALE GENOMIC DNA]</scope>
    <source>
        <strain evidence="1">cv. AL8/78</strain>
    </source>
</reference>
<name>A0A453E1W4_AEGTS</name>
<dbReference type="AlphaFoldDB" id="A0A453E1W4"/>
<reference evidence="2" key="2">
    <citation type="journal article" date="2017" name="Nat. Plants">
        <title>The Aegilops tauschii genome reveals multiple impacts of transposons.</title>
        <authorList>
            <person name="Zhao G."/>
            <person name="Zou C."/>
            <person name="Li K."/>
            <person name="Wang K."/>
            <person name="Li T."/>
            <person name="Gao L."/>
            <person name="Zhang X."/>
            <person name="Wang H."/>
            <person name="Yang Z."/>
            <person name="Liu X."/>
            <person name="Jiang W."/>
            <person name="Mao L."/>
            <person name="Kong X."/>
            <person name="Jiao Y."/>
            <person name="Jia J."/>
        </authorList>
    </citation>
    <scope>NUCLEOTIDE SEQUENCE [LARGE SCALE GENOMIC DNA]</scope>
    <source>
        <strain evidence="2">cv. AL8/78</strain>
    </source>
</reference>